<protein>
    <recommendedName>
        <fullName evidence="7">TRAP transporter small permease protein</fullName>
    </recommendedName>
</protein>
<name>A0A327L6K6_9BRAD</name>
<gene>
    <name evidence="9" type="ORF">CH341_01235</name>
</gene>
<evidence type="ECO:0000313" key="9">
    <source>
        <dbReference type="EMBL" id="RAI45966.1"/>
    </source>
</evidence>
<keyword evidence="4 7" id="KW-0812">Transmembrane</keyword>
<evidence type="ECO:0000256" key="7">
    <source>
        <dbReference type="RuleBase" id="RU369079"/>
    </source>
</evidence>
<evidence type="ECO:0000256" key="2">
    <source>
        <dbReference type="ARBA" id="ARBA00022448"/>
    </source>
</evidence>
<keyword evidence="2 7" id="KW-0813">Transport</keyword>
<comment type="caution">
    <text evidence="9">The sequence shown here is derived from an EMBL/GenBank/DDBJ whole genome shotgun (WGS) entry which is preliminary data.</text>
</comment>
<dbReference type="GO" id="GO:0022857">
    <property type="term" value="F:transmembrane transporter activity"/>
    <property type="evidence" value="ECO:0007669"/>
    <property type="project" value="UniProtKB-UniRule"/>
</dbReference>
<proteinExistence type="inferred from homology"/>
<dbReference type="InterPro" id="IPR055348">
    <property type="entry name" value="DctQ"/>
</dbReference>
<dbReference type="OrthoDB" id="7866592at2"/>
<dbReference type="AlphaFoldDB" id="A0A327L6K6"/>
<evidence type="ECO:0000256" key="5">
    <source>
        <dbReference type="ARBA" id="ARBA00022989"/>
    </source>
</evidence>
<sequence length="196" mass="20988">MERQGPEQRQGPRQVQRAAHANPGEVTMAGIERVASALANGLAVIGLTLLLILAAFTMADGILRAFANTPLDFVRELGDMVAAIAGAACLPIALFRESNIVLRALGRTLPPVALRVVDTVAALVVEIVMVGMAWQFWLHSTKAMQAGEVTWMLEVPKAPFWFVVDGVLWIGVVVQAVVLVGRALGTRRIVETETAA</sequence>
<evidence type="ECO:0000256" key="1">
    <source>
        <dbReference type="ARBA" id="ARBA00004651"/>
    </source>
</evidence>
<feature type="transmembrane region" description="Helical" evidence="7">
    <location>
        <begin position="77"/>
        <end position="95"/>
    </location>
</feature>
<keyword evidence="3" id="KW-1003">Cell membrane</keyword>
<comment type="similarity">
    <text evidence="7">Belongs to the TRAP transporter small permease family.</text>
</comment>
<dbReference type="Proteomes" id="UP000249130">
    <property type="component" value="Unassembled WGS sequence"/>
</dbReference>
<feature type="domain" description="Tripartite ATP-independent periplasmic transporters DctQ component" evidence="8">
    <location>
        <begin position="54"/>
        <end position="183"/>
    </location>
</feature>
<evidence type="ECO:0000256" key="4">
    <source>
        <dbReference type="ARBA" id="ARBA00022692"/>
    </source>
</evidence>
<dbReference type="GO" id="GO:0005886">
    <property type="term" value="C:plasma membrane"/>
    <property type="evidence" value="ECO:0007669"/>
    <property type="project" value="UniProtKB-SubCell"/>
</dbReference>
<feature type="transmembrane region" description="Helical" evidence="7">
    <location>
        <begin position="116"/>
        <end position="138"/>
    </location>
</feature>
<accession>A0A327L6K6</accession>
<evidence type="ECO:0000313" key="10">
    <source>
        <dbReference type="Proteomes" id="UP000249130"/>
    </source>
</evidence>
<keyword evidence="6 7" id="KW-0472">Membrane</keyword>
<dbReference type="Pfam" id="PF04290">
    <property type="entry name" value="DctQ"/>
    <property type="match status" value="1"/>
</dbReference>
<evidence type="ECO:0000256" key="3">
    <source>
        <dbReference type="ARBA" id="ARBA00022475"/>
    </source>
</evidence>
<dbReference type="EMBL" id="NPEX01000004">
    <property type="protein sequence ID" value="RAI45966.1"/>
    <property type="molecule type" value="Genomic_DNA"/>
</dbReference>
<evidence type="ECO:0000259" key="8">
    <source>
        <dbReference type="Pfam" id="PF04290"/>
    </source>
</evidence>
<comment type="subunit">
    <text evidence="7">The complex comprises the extracytoplasmic solute receptor protein and the two transmembrane proteins.</text>
</comment>
<keyword evidence="7" id="KW-0997">Cell inner membrane</keyword>
<keyword evidence="10" id="KW-1185">Reference proteome</keyword>
<keyword evidence="5 7" id="KW-1133">Transmembrane helix</keyword>
<organism evidence="9 10">
    <name type="scientific">Rhodoplanes roseus</name>
    <dbReference type="NCBI Taxonomy" id="29409"/>
    <lineage>
        <taxon>Bacteria</taxon>
        <taxon>Pseudomonadati</taxon>
        <taxon>Pseudomonadota</taxon>
        <taxon>Alphaproteobacteria</taxon>
        <taxon>Hyphomicrobiales</taxon>
        <taxon>Nitrobacteraceae</taxon>
        <taxon>Rhodoplanes</taxon>
    </lineage>
</organism>
<comment type="subcellular location">
    <subcellularLocation>
        <location evidence="7">Cell inner membrane</location>
        <topology evidence="7">Multi-pass membrane protein</topology>
    </subcellularLocation>
    <subcellularLocation>
        <location evidence="1">Cell membrane</location>
        <topology evidence="1">Multi-pass membrane protein</topology>
    </subcellularLocation>
</comment>
<comment type="function">
    <text evidence="7">Part of the tripartite ATP-independent periplasmic (TRAP) transport system.</text>
</comment>
<reference evidence="9 10" key="1">
    <citation type="submission" date="2017-07" db="EMBL/GenBank/DDBJ databases">
        <title>Draft Genome Sequences of Select Purple Nonsulfur Bacteria.</title>
        <authorList>
            <person name="Lasarre B."/>
            <person name="Mckinlay J.B."/>
        </authorList>
    </citation>
    <scope>NUCLEOTIDE SEQUENCE [LARGE SCALE GENOMIC DNA]</scope>
    <source>
        <strain evidence="9 10">DSM 5909</strain>
    </source>
</reference>
<evidence type="ECO:0000256" key="6">
    <source>
        <dbReference type="ARBA" id="ARBA00023136"/>
    </source>
</evidence>
<feature type="transmembrane region" description="Helical" evidence="7">
    <location>
        <begin position="37"/>
        <end position="57"/>
    </location>
</feature>
<feature type="transmembrane region" description="Helical" evidence="7">
    <location>
        <begin position="158"/>
        <end position="180"/>
    </location>
</feature>